<dbReference type="InterPro" id="IPR006657">
    <property type="entry name" value="MoPterin_dinucl-bd_dom"/>
</dbReference>
<evidence type="ECO:0000256" key="3">
    <source>
        <dbReference type="ARBA" id="ARBA00007023"/>
    </source>
</evidence>
<dbReference type="FunFam" id="2.20.25.90:FF:000001">
    <property type="entry name" value="Formate dehydrogenase subunit alpha"/>
    <property type="match status" value="1"/>
</dbReference>
<dbReference type="InterPro" id="IPR006656">
    <property type="entry name" value="Mopterin_OxRdtase"/>
</dbReference>
<evidence type="ECO:0000313" key="18">
    <source>
        <dbReference type="Proteomes" id="UP000509301"/>
    </source>
</evidence>
<dbReference type="PROSITE" id="PS51085">
    <property type="entry name" value="2FE2S_FER_2"/>
    <property type="match status" value="1"/>
</dbReference>
<dbReference type="FunFam" id="2.40.40.20:FF:000005">
    <property type="entry name" value="Periplasmic nitrate reductase"/>
    <property type="match status" value="1"/>
</dbReference>
<dbReference type="InterPro" id="IPR041924">
    <property type="entry name" value="Formate_Dh-H_N"/>
</dbReference>
<comment type="cofactor">
    <cofactor evidence="2">
        <name>[4Fe-4S] cluster</name>
        <dbReference type="ChEBI" id="CHEBI:49883"/>
    </cofactor>
</comment>
<dbReference type="PIRSF" id="PIRSF036643">
    <property type="entry name" value="FDH_alpha"/>
    <property type="match status" value="1"/>
</dbReference>
<dbReference type="Gene3D" id="3.40.228.10">
    <property type="entry name" value="Dimethylsulfoxide Reductase, domain 2"/>
    <property type="match status" value="1"/>
</dbReference>
<dbReference type="FunFam" id="3.40.228.10:FF:000002">
    <property type="entry name" value="Formate dehydrogenase subunit alpha"/>
    <property type="match status" value="1"/>
</dbReference>
<dbReference type="Pfam" id="PF13510">
    <property type="entry name" value="Fer2_4"/>
    <property type="match status" value="1"/>
</dbReference>
<dbReference type="CDD" id="cd00508">
    <property type="entry name" value="MopB_CT_Fdh-Nap-like"/>
    <property type="match status" value="1"/>
</dbReference>
<dbReference type="GO" id="GO:0043546">
    <property type="term" value="F:molybdopterin cofactor binding"/>
    <property type="evidence" value="ECO:0007669"/>
    <property type="project" value="InterPro"/>
</dbReference>
<keyword evidence="18" id="KW-1185">Reference proteome</keyword>
<dbReference type="PANTHER" id="PTHR43105">
    <property type="entry name" value="RESPIRATORY NITRATE REDUCTASE"/>
    <property type="match status" value="1"/>
</dbReference>
<dbReference type="PROSITE" id="PS51379">
    <property type="entry name" value="4FE4S_FER_2"/>
    <property type="match status" value="2"/>
</dbReference>
<dbReference type="PROSITE" id="PS00198">
    <property type="entry name" value="4FE4S_FER_1"/>
    <property type="match status" value="1"/>
</dbReference>
<evidence type="ECO:0000256" key="12">
    <source>
        <dbReference type="ARBA" id="ARBA00034078"/>
    </source>
</evidence>
<dbReference type="Gene3D" id="2.20.25.90">
    <property type="entry name" value="ADC-like domains"/>
    <property type="match status" value="1"/>
</dbReference>
<sequence>MLKYQSTNVSIPVKLNGREGVANPGETVLDFLRRSGTYVPHVCYSEGLVPLNSCDTCLVEVNGKLRRACSTEVSEGMVIVTESERAKKARREAISRILGLHKLYCTLCDNNLGCQLHEAVIREKVYHQSYREKPYSVDAGPFYVYDPAQCILCGRCVEACQDFAVNEVIWIDWDLDPPRVVWDNGNPIGNSSCVNCGTCVTVCPVNALMEKGMLGEAGFFTWMRDDVKRKLIEDVGKTEDNFSLLMLVSELESKARETRIKRTKTVCTYCGVGCSFEVWTKGRKILKIEPRPESPANGVLTCVKGKFGWDFVNSEDRLRVPLIRDGDKFREATWEEAISLVARKMKEIKEKYGPDSLGFVASDKMSNEEAYLLQKLARAVVGTNNVDNSSRYCQSPATVGLWRTVGIGADSGTIKDIESSDLIVIVGHNTTESHPVVGSKVKRAKKIRGAKIAVVDVRKHEMAERADLFIRPKPGTDAAVLAGVAKYLIDMDWVDHKFLERVKGFNEFKKSVEGFTLDYVESVTGVPREQLVRLAEMIHEAKSVSFLWGMGVTQHLGGADTSTIISDILLLTGNYGRPGTGAFPMRGHNNVQGVSDFGCLPNYLPGYQKLEENVISKFEDAWRAKLSRRPGLQIPEMIEGVLEGKIHALFIVGEDTVMVDCGTPLTKKALESVNFLVVQDVFMTETAKLADVILPAVPSLEKEGTFVNTERRIQRFYKAMEPLGDAKPDWEIIQMIANALGADWSYSHPSQIMDEVARLTPVFSGVSYSKLEGFNSLVWPVTEEGDTPLLYVNSFATPDGKATLYPLSWRPSSLRDQTHAITLNTGRVLEHFHGGTMTGRVEGLRRKFPEPFVEVSKELSERYSIKDGDLILVKSKSGGEIKARALVSDSVTGEEVFIPLFASDPRNAVNNLTGTEVDKASGTPGYKDTPVMIEKLSQSGDRPLPRDNWRYHVKERRSQVGIEVEKKWKRTEFRPLIE</sequence>
<dbReference type="InterPro" id="IPR050123">
    <property type="entry name" value="Prok_molybdopt-oxidoreductase"/>
</dbReference>
<evidence type="ECO:0000256" key="4">
    <source>
        <dbReference type="ARBA" id="ARBA00022485"/>
    </source>
</evidence>
<dbReference type="SUPFAM" id="SSF53706">
    <property type="entry name" value="Formate dehydrogenase/DMSO reductase, domains 1-3"/>
    <property type="match status" value="1"/>
</dbReference>
<dbReference type="AlphaFoldDB" id="A0A6N0NUC9"/>
<dbReference type="SUPFAM" id="SSF54862">
    <property type="entry name" value="4Fe-4S ferredoxins"/>
    <property type="match status" value="1"/>
</dbReference>
<dbReference type="Gene3D" id="3.30.70.20">
    <property type="match status" value="1"/>
</dbReference>
<dbReference type="SMART" id="SM00929">
    <property type="entry name" value="NADH-G_4Fe-4S_3"/>
    <property type="match status" value="1"/>
</dbReference>
<dbReference type="CDD" id="cd00207">
    <property type="entry name" value="fer2"/>
    <property type="match status" value="1"/>
</dbReference>
<gene>
    <name evidence="17" type="primary">fdhF</name>
    <name evidence="17" type="ORF">GWK48_00510</name>
</gene>
<dbReference type="Pfam" id="PF12838">
    <property type="entry name" value="Fer4_7"/>
    <property type="match status" value="1"/>
</dbReference>
<dbReference type="GO" id="GO:0008863">
    <property type="term" value="F:formate dehydrogenase (NAD+) activity"/>
    <property type="evidence" value="ECO:0007669"/>
    <property type="project" value="InterPro"/>
</dbReference>
<dbReference type="PROSITE" id="PS51839">
    <property type="entry name" value="4FE4S_HC3"/>
    <property type="match status" value="1"/>
</dbReference>
<dbReference type="RefSeq" id="WP_174628617.1">
    <property type="nucleotide sequence ID" value="NZ_CP049074.1"/>
</dbReference>
<dbReference type="GeneID" id="55640382"/>
<evidence type="ECO:0000256" key="6">
    <source>
        <dbReference type="ARBA" id="ARBA00022714"/>
    </source>
</evidence>
<keyword evidence="9" id="KW-0560">Oxidoreductase</keyword>
<dbReference type="Pfam" id="PF04879">
    <property type="entry name" value="Molybdop_Fe4S4"/>
    <property type="match status" value="1"/>
</dbReference>
<dbReference type="InterPro" id="IPR009010">
    <property type="entry name" value="Asp_de-COase-like_dom_sf"/>
</dbReference>
<dbReference type="InterPro" id="IPR006963">
    <property type="entry name" value="Mopterin_OxRdtase_4Fe-4S_dom"/>
</dbReference>
<dbReference type="InterPro" id="IPR017900">
    <property type="entry name" value="4Fe4S_Fe_S_CS"/>
</dbReference>
<dbReference type="Pfam" id="PF00384">
    <property type="entry name" value="Molybdopterin"/>
    <property type="match status" value="1"/>
</dbReference>
<keyword evidence="7" id="KW-0479">Metal-binding</keyword>
<evidence type="ECO:0000259" key="15">
    <source>
        <dbReference type="PROSITE" id="PS51669"/>
    </source>
</evidence>
<keyword evidence="5" id="KW-0500">Molybdenum</keyword>
<dbReference type="InterPro" id="IPR036010">
    <property type="entry name" value="2Fe-2S_ferredoxin-like_sf"/>
</dbReference>
<dbReference type="InterPro" id="IPR017896">
    <property type="entry name" value="4Fe4S_Fe-S-bd"/>
</dbReference>
<dbReference type="CDD" id="cd02753">
    <property type="entry name" value="MopB_Formate-Dh-H"/>
    <property type="match status" value="1"/>
</dbReference>
<keyword evidence="10" id="KW-0408">Iron</keyword>
<dbReference type="InterPro" id="IPR019574">
    <property type="entry name" value="NADH_UbQ_OxRdtase_Gsu_4Fe4S-bd"/>
</dbReference>
<dbReference type="GO" id="GO:0051537">
    <property type="term" value="F:2 iron, 2 sulfur cluster binding"/>
    <property type="evidence" value="ECO:0007669"/>
    <property type="project" value="UniProtKB-KW"/>
</dbReference>
<evidence type="ECO:0000256" key="11">
    <source>
        <dbReference type="ARBA" id="ARBA00023014"/>
    </source>
</evidence>
<dbReference type="PANTHER" id="PTHR43105:SF14">
    <property type="entry name" value="FORMATE DEHYDROGENASE H"/>
    <property type="match status" value="1"/>
</dbReference>
<dbReference type="EMBL" id="CP049074">
    <property type="protein sequence ID" value="QKQ99077.1"/>
    <property type="molecule type" value="Genomic_DNA"/>
</dbReference>
<dbReference type="GO" id="GO:0046872">
    <property type="term" value="F:metal ion binding"/>
    <property type="evidence" value="ECO:0007669"/>
    <property type="project" value="UniProtKB-KW"/>
</dbReference>
<dbReference type="InterPro" id="IPR006478">
    <property type="entry name" value="Formate_DH_asu"/>
</dbReference>
<dbReference type="InterPro" id="IPR001041">
    <property type="entry name" value="2Fe-2S_ferredoxin-type"/>
</dbReference>
<dbReference type="Gene3D" id="3.10.20.740">
    <property type="match status" value="1"/>
</dbReference>
<evidence type="ECO:0000256" key="9">
    <source>
        <dbReference type="ARBA" id="ARBA00023002"/>
    </source>
</evidence>
<reference evidence="17 18" key="1">
    <citation type="submission" date="2020-02" db="EMBL/GenBank/DDBJ databases">
        <title>Comparative genome analysis reveals the metabolism and evolution of the thermophilic archaeal genus Metallosphaera.</title>
        <authorList>
            <person name="Jiang C."/>
        </authorList>
    </citation>
    <scope>NUCLEOTIDE SEQUENCE [LARGE SCALE GENOMIC DNA]</scope>
    <source>
        <strain evidence="17 18">Ric-A</strain>
    </source>
</reference>
<dbReference type="FunFam" id="3.10.20.740:FF:000003">
    <property type="entry name" value="Formate dehydrogenase subunit alpha"/>
    <property type="match status" value="1"/>
</dbReference>
<feature type="domain" description="4Fe-4S ferredoxin-type" evidence="14">
    <location>
        <begin position="185"/>
        <end position="213"/>
    </location>
</feature>
<keyword evidence="8" id="KW-0677">Repeat</keyword>
<dbReference type="GO" id="GO:0022904">
    <property type="term" value="P:respiratory electron transport chain"/>
    <property type="evidence" value="ECO:0007669"/>
    <property type="project" value="TreeGrafter"/>
</dbReference>
<keyword evidence="6" id="KW-0001">2Fe-2S</keyword>
<evidence type="ECO:0000259" key="13">
    <source>
        <dbReference type="PROSITE" id="PS51085"/>
    </source>
</evidence>
<evidence type="ECO:0000259" key="16">
    <source>
        <dbReference type="PROSITE" id="PS51839"/>
    </source>
</evidence>
<evidence type="ECO:0000256" key="5">
    <source>
        <dbReference type="ARBA" id="ARBA00022505"/>
    </source>
</evidence>
<protein>
    <submittedName>
        <fullName evidence="17">Formate dehydrogenase subunit alpha</fullName>
    </submittedName>
</protein>
<feature type="domain" description="4Fe-4S Mo/W bis-MGD-type" evidence="15">
    <location>
        <begin position="260"/>
        <end position="316"/>
    </location>
</feature>
<dbReference type="GO" id="GO:0015942">
    <property type="term" value="P:formate metabolic process"/>
    <property type="evidence" value="ECO:0007669"/>
    <property type="project" value="InterPro"/>
</dbReference>
<accession>A0A6N0NUC9</accession>
<comment type="similarity">
    <text evidence="3">In the C-terminal section; belongs to the prokaryotic molybdopterin-containing oxidoreductase family.</text>
</comment>
<feature type="domain" description="4Fe-4S ferredoxin-type" evidence="14">
    <location>
        <begin position="141"/>
        <end position="171"/>
    </location>
</feature>
<keyword evidence="4" id="KW-0004">4Fe-4S</keyword>
<dbReference type="OrthoDB" id="23466at2157"/>
<dbReference type="SUPFAM" id="SSF54292">
    <property type="entry name" value="2Fe-2S ferredoxin-like"/>
    <property type="match status" value="1"/>
</dbReference>
<comment type="cofactor">
    <cofactor evidence="1">
        <name>Mo-bis(molybdopterin guanine dinucleotide)</name>
        <dbReference type="ChEBI" id="CHEBI:60539"/>
    </cofactor>
</comment>
<dbReference type="GO" id="GO:0016020">
    <property type="term" value="C:membrane"/>
    <property type="evidence" value="ECO:0007669"/>
    <property type="project" value="TreeGrafter"/>
</dbReference>
<dbReference type="GO" id="GO:0051539">
    <property type="term" value="F:4 iron, 4 sulfur cluster binding"/>
    <property type="evidence" value="ECO:0007669"/>
    <property type="project" value="UniProtKB-KW"/>
</dbReference>
<dbReference type="FunFam" id="3.30.70.20:FF:000032">
    <property type="entry name" value="Formate dehydrogenase, alpha subunit"/>
    <property type="match status" value="1"/>
</dbReference>
<evidence type="ECO:0000256" key="1">
    <source>
        <dbReference type="ARBA" id="ARBA00001942"/>
    </source>
</evidence>
<evidence type="ECO:0000259" key="14">
    <source>
        <dbReference type="PROSITE" id="PS51379"/>
    </source>
</evidence>
<dbReference type="Gene3D" id="3.40.50.740">
    <property type="match status" value="1"/>
</dbReference>
<dbReference type="SMART" id="SM00926">
    <property type="entry name" value="Molybdop_Fe4S4"/>
    <property type="match status" value="1"/>
</dbReference>
<evidence type="ECO:0000256" key="2">
    <source>
        <dbReference type="ARBA" id="ARBA00001966"/>
    </source>
</evidence>
<dbReference type="GO" id="GO:0003954">
    <property type="term" value="F:NADH dehydrogenase activity"/>
    <property type="evidence" value="ECO:0007669"/>
    <property type="project" value="TreeGrafter"/>
</dbReference>
<comment type="cofactor">
    <cofactor evidence="12">
        <name>[2Fe-2S] cluster</name>
        <dbReference type="ChEBI" id="CHEBI:190135"/>
    </cofactor>
</comment>
<dbReference type="Gene3D" id="2.40.40.20">
    <property type="match status" value="1"/>
</dbReference>
<evidence type="ECO:0000256" key="10">
    <source>
        <dbReference type="ARBA" id="ARBA00023004"/>
    </source>
</evidence>
<dbReference type="PROSITE" id="PS51669">
    <property type="entry name" value="4FE4S_MOW_BIS_MGD"/>
    <property type="match status" value="1"/>
</dbReference>
<dbReference type="Pfam" id="PF01568">
    <property type="entry name" value="Molydop_binding"/>
    <property type="match status" value="1"/>
</dbReference>
<evidence type="ECO:0000256" key="7">
    <source>
        <dbReference type="ARBA" id="ARBA00022723"/>
    </source>
</evidence>
<keyword evidence="11" id="KW-0411">Iron-sulfur</keyword>
<evidence type="ECO:0000313" key="17">
    <source>
        <dbReference type="EMBL" id="QKQ99077.1"/>
    </source>
</evidence>
<proteinExistence type="inferred from homology"/>
<dbReference type="NCBIfam" id="TIGR01591">
    <property type="entry name" value="Fdh-alpha"/>
    <property type="match status" value="1"/>
</dbReference>
<organism evidence="17 18">
    <name type="scientific">Metallosphaera tengchongensis</name>
    <dbReference type="NCBI Taxonomy" id="1532350"/>
    <lineage>
        <taxon>Archaea</taxon>
        <taxon>Thermoproteota</taxon>
        <taxon>Thermoprotei</taxon>
        <taxon>Sulfolobales</taxon>
        <taxon>Sulfolobaceae</taxon>
        <taxon>Metallosphaera</taxon>
    </lineage>
</organism>
<name>A0A6N0NUC9_9CREN</name>
<feature type="domain" description="2Fe-2S ferredoxin-type" evidence="13">
    <location>
        <begin position="7"/>
        <end position="85"/>
    </location>
</feature>
<dbReference type="KEGG" id="mten:GWK48_00510"/>
<feature type="domain" description="4Fe-4S His(Cys)3-ligated-type" evidence="16">
    <location>
        <begin position="85"/>
        <end position="124"/>
    </location>
</feature>
<evidence type="ECO:0000256" key="8">
    <source>
        <dbReference type="ARBA" id="ARBA00022737"/>
    </source>
</evidence>
<dbReference type="SUPFAM" id="SSF50692">
    <property type="entry name" value="ADC-like"/>
    <property type="match status" value="1"/>
</dbReference>
<dbReference type="Proteomes" id="UP000509301">
    <property type="component" value="Chromosome"/>
</dbReference>